<dbReference type="EMBL" id="JARBJD010000314">
    <property type="protein sequence ID" value="KAK2944094.1"/>
    <property type="molecule type" value="Genomic_DNA"/>
</dbReference>
<evidence type="ECO:0000313" key="3">
    <source>
        <dbReference type="Proteomes" id="UP001281761"/>
    </source>
</evidence>
<accession>A0ABQ9WY81</accession>
<keyword evidence="3" id="KW-1185">Reference proteome</keyword>
<evidence type="ECO:0000256" key="1">
    <source>
        <dbReference type="SAM" id="MobiDB-lite"/>
    </source>
</evidence>
<name>A0ABQ9WY81_9EUKA</name>
<evidence type="ECO:0000313" key="2">
    <source>
        <dbReference type="EMBL" id="KAK2944094.1"/>
    </source>
</evidence>
<organism evidence="2 3">
    <name type="scientific">Blattamonas nauphoetae</name>
    <dbReference type="NCBI Taxonomy" id="2049346"/>
    <lineage>
        <taxon>Eukaryota</taxon>
        <taxon>Metamonada</taxon>
        <taxon>Preaxostyla</taxon>
        <taxon>Oxymonadida</taxon>
        <taxon>Blattamonas</taxon>
    </lineage>
</organism>
<gene>
    <name evidence="2" type="ORF">BLNAU_20978</name>
</gene>
<dbReference type="Proteomes" id="UP001281761">
    <property type="component" value="Unassembled WGS sequence"/>
</dbReference>
<comment type="caution">
    <text evidence="2">The sequence shown here is derived from an EMBL/GenBank/DDBJ whole genome shotgun (WGS) entry which is preliminary data.</text>
</comment>
<reference evidence="2 3" key="1">
    <citation type="journal article" date="2022" name="bioRxiv">
        <title>Genomics of Preaxostyla Flagellates Illuminates Evolutionary Transitions and the Path Towards Mitochondrial Loss.</title>
        <authorList>
            <person name="Novak L.V.F."/>
            <person name="Treitli S.C."/>
            <person name="Pyrih J."/>
            <person name="Halakuc P."/>
            <person name="Pipaliya S.V."/>
            <person name="Vacek V."/>
            <person name="Brzon O."/>
            <person name="Soukal P."/>
            <person name="Eme L."/>
            <person name="Dacks J.B."/>
            <person name="Karnkowska A."/>
            <person name="Elias M."/>
            <person name="Hampl V."/>
        </authorList>
    </citation>
    <scope>NUCLEOTIDE SEQUENCE [LARGE SCALE GENOMIC DNA]</scope>
    <source>
        <strain evidence="2">NAU3</strain>
        <tissue evidence="2">Gut</tissue>
    </source>
</reference>
<proteinExistence type="predicted"/>
<feature type="region of interest" description="Disordered" evidence="1">
    <location>
        <begin position="163"/>
        <end position="239"/>
    </location>
</feature>
<protein>
    <submittedName>
        <fullName evidence="2">Uncharacterized protein</fullName>
    </submittedName>
</protein>
<sequence>MFGNFDQNTTLFDSTTATKPISIQSVLDELLSSGSNVSMIVNTPNWNAIPLLIRDWDGKDETTICRLLDEISRILTLVSDLDVPVANKRLLHTALTALSRSPALPKKGSLRITHSLATLDSVLDGPFVLVETAEFQTMAQSFSDFEQRSSELMKHNKVLTDRVAQAEEEKRSAEEKMRSAEEGKRMAEERQRRVEEQKGQALRDKEKLKHEVTRTREDLRKARDEKETSEREKREMAAEKDNLTTEVILMKQECEEARKEKVKSEKEIQRLMRIVEEQKLQLADVPIWVGTESLQTLDRTAHRLTQATLTQIVKLELGANWRTAFTHPIDEGEWELKIRASGNTFMNVRPGFLRHPLPADATQKHCGNHVGGIGGDFNLWSGGMWKDGEFKPKGTNKKCDGVGQTAAIRVNMWTREARLFVDEEEQPGIFTDIPSPLCLGITTGFTIENHSVEVLWLKRLRS</sequence>